<gene>
    <name evidence="2" type="ORF">CC77DRAFT_583894</name>
</gene>
<sequence length="91" mass="10450">MISSHRLFRVSTHRLSKRYSTAPHSRPQVTILHHPGFAQVWFRPGRGFLSLSMGRRKVNPFPPPCFISFFIFLVSTSPNFFFIGLFARVAG</sequence>
<feature type="transmembrane region" description="Helical" evidence="1">
    <location>
        <begin position="65"/>
        <end position="87"/>
    </location>
</feature>
<dbReference type="KEGG" id="aalt:CC77DRAFT_583894"/>
<name>A0A177D4E1_ALTAL</name>
<keyword evidence="1" id="KW-0812">Transmembrane</keyword>
<proteinExistence type="predicted"/>
<dbReference type="RefSeq" id="XP_018379393.1">
    <property type="nucleotide sequence ID" value="XM_018532354.1"/>
</dbReference>
<keyword evidence="3" id="KW-1185">Reference proteome</keyword>
<accession>A0A177D4E1</accession>
<keyword evidence="1" id="KW-0472">Membrane</keyword>
<dbReference type="VEuPathDB" id="FungiDB:CC77DRAFT_583894"/>
<reference evidence="2 3" key="1">
    <citation type="submission" date="2016-05" db="EMBL/GenBank/DDBJ databases">
        <title>Comparative analysis of secretome profiles of manganese(II)-oxidizing ascomycete fungi.</title>
        <authorList>
            <consortium name="DOE Joint Genome Institute"/>
            <person name="Zeiner C.A."/>
            <person name="Purvine S.O."/>
            <person name="Zink E.M."/>
            <person name="Wu S."/>
            <person name="Pasa-Tolic L."/>
            <person name="Chaput D.L."/>
            <person name="Haridas S."/>
            <person name="Grigoriev I.V."/>
            <person name="Santelli C.M."/>
            <person name="Hansel C.M."/>
        </authorList>
    </citation>
    <scope>NUCLEOTIDE SEQUENCE [LARGE SCALE GENOMIC DNA]</scope>
    <source>
        <strain evidence="2 3">SRC1lrK2f</strain>
    </source>
</reference>
<evidence type="ECO:0000313" key="2">
    <source>
        <dbReference type="EMBL" id="OAG13972.1"/>
    </source>
</evidence>
<evidence type="ECO:0000313" key="3">
    <source>
        <dbReference type="Proteomes" id="UP000077248"/>
    </source>
</evidence>
<dbReference type="Proteomes" id="UP000077248">
    <property type="component" value="Unassembled WGS sequence"/>
</dbReference>
<keyword evidence="1" id="KW-1133">Transmembrane helix</keyword>
<dbReference type="GeneID" id="29117948"/>
<organism evidence="2 3">
    <name type="scientific">Alternaria alternata</name>
    <name type="common">Alternaria rot fungus</name>
    <name type="synonym">Torula alternata</name>
    <dbReference type="NCBI Taxonomy" id="5599"/>
    <lineage>
        <taxon>Eukaryota</taxon>
        <taxon>Fungi</taxon>
        <taxon>Dikarya</taxon>
        <taxon>Ascomycota</taxon>
        <taxon>Pezizomycotina</taxon>
        <taxon>Dothideomycetes</taxon>
        <taxon>Pleosporomycetidae</taxon>
        <taxon>Pleosporales</taxon>
        <taxon>Pleosporineae</taxon>
        <taxon>Pleosporaceae</taxon>
        <taxon>Alternaria</taxon>
        <taxon>Alternaria sect. Alternaria</taxon>
        <taxon>Alternaria alternata complex</taxon>
    </lineage>
</organism>
<dbReference type="EMBL" id="KV441504">
    <property type="protein sequence ID" value="OAG13972.1"/>
    <property type="molecule type" value="Genomic_DNA"/>
</dbReference>
<protein>
    <submittedName>
        <fullName evidence="2">Uncharacterized protein</fullName>
    </submittedName>
</protein>
<evidence type="ECO:0000256" key="1">
    <source>
        <dbReference type="SAM" id="Phobius"/>
    </source>
</evidence>
<dbReference type="AlphaFoldDB" id="A0A177D4E1"/>